<dbReference type="PANTHER" id="PTHR40980:SF5">
    <property type="entry name" value="TONB-DEPENDENT RECEPTOR"/>
    <property type="match status" value="1"/>
</dbReference>
<feature type="domain" description="TonB-dependent receptor-like beta-barrel" evidence="5">
    <location>
        <begin position="582"/>
        <end position="1017"/>
    </location>
</feature>
<dbReference type="KEGG" id="cbae:COR50_15400"/>
<dbReference type="Gene3D" id="3.55.50.30">
    <property type="match status" value="1"/>
</dbReference>
<keyword evidence="3" id="KW-0998">Cell outer membrane</keyword>
<sequence length="1074" mass="121537">MRKQVHYCYAWQKKIAFLTVCILLCFQFGVLAQSPKTKTITASLQDESLGQRLKTLQQISGITIAFEEKDVASWKASAGVYKNEPLMKVLDYTLSGLPLRFKEVNGVIVILTATGKTQQQQEGKLAGQLLDAHSAEPIIGATLRIGQHGTTTDVKGFYTLSLPQGSYTLEISYIGYTTKQVKDVAIIAGRTQELNLTMSAQKGTLKGVEVVANMRRESIAALYVKQKNSPAISDGISAEQIRRTPDNNVAQVLKRVSGLTVQDNKFVTVRGMSERYNNVQLNGSILPSTEPNRRNFNFDIIPSNLIDNVVVNKTFTPDLPGEFSGGLVQVNTIDVPHENFLQITAGMGFNNNSTGKEFKSNARYNADFFGGGSERDWLNKSWKTNEYNQVYLQDYPAMAEINKNIPARWSTYNFTAKPNQNYQLSLGHSFRLKNSNSIGLVISGMYRHDEEIENIEGITRAVETFEPGKNNIYKFITSLGGLASLSWQGKSSKITWRNLYNRRFTNNYIEQQYFILGGGGNDHARETYANILQNTLYQSRLEGEHLLNKGGLKLDWFADYNKLNRNQPDDRLTKALILGTDETSGKPLLDYLTFITDTYLTNGGLISTGLNEEKKNIGFNLEFPFKWNEKNQKLKVGYWGTFRNATFKMVTIKPMKSPNAPDNFNSMFYGKPVEELYGQQNFANDYLYYRYAYASAGANANQYSGSQDIHAGYLLLDLNPFDKLRFIGGARMEYSQMDVYTSTRLSTGDPANPIRWVDSVIRYSEPKWLPSASLIYSLTPKVNIRAAYSQTIARPDFRERSYFRYYDIYQRAMLNGNGGLEISTTDNYDLRVEYYPGAGEVISVSGFYKKFIKPVELVSYVTSGTAQYTQLFFNLENSKIGGFEVDFRKSLGFIDSRAEWLQQLYLSGNFSWFKGNVTYDPNKLAAEAQGIELDSNVATNPSRNRPLQGLSPYVINGGINYLGRYFGLNLVYNRFGRRIKIAGVDEYNDEYENPRDVLDAQVSAKLLKQRLEIRLNASDLLNQYFIVYKNMNFDENGSPIINKNNPGGYDKNTDWTLYKSRLGSTYSATITYKF</sequence>
<evidence type="ECO:0000256" key="3">
    <source>
        <dbReference type="ARBA" id="ARBA00023237"/>
    </source>
</evidence>
<keyword evidence="8" id="KW-1185">Reference proteome</keyword>
<evidence type="ECO:0000259" key="5">
    <source>
        <dbReference type="Pfam" id="PF00593"/>
    </source>
</evidence>
<dbReference type="InterPro" id="IPR000531">
    <property type="entry name" value="Beta-barrel_TonB"/>
</dbReference>
<comment type="similarity">
    <text evidence="4">Belongs to the TonB-dependent receptor family.</text>
</comment>
<evidence type="ECO:0000313" key="8">
    <source>
        <dbReference type="Proteomes" id="UP000220133"/>
    </source>
</evidence>
<proteinExistence type="inferred from homology"/>
<organism evidence="7 8">
    <name type="scientific">Chitinophaga caeni</name>
    <dbReference type="NCBI Taxonomy" id="2029983"/>
    <lineage>
        <taxon>Bacteria</taxon>
        <taxon>Pseudomonadati</taxon>
        <taxon>Bacteroidota</taxon>
        <taxon>Chitinophagia</taxon>
        <taxon>Chitinophagales</taxon>
        <taxon>Chitinophagaceae</taxon>
        <taxon>Chitinophaga</taxon>
    </lineage>
</organism>
<evidence type="ECO:0000256" key="1">
    <source>
        <dbReference type="ARBA" id="ARBA00004442"/>
    </source>
</evidence>
<protein>
    <submittedName>
        <fullName evidence="7">TonB-dependent receptor</fullName>
    </submittedName>
</protein>
<gene>
    <name evidence="7" type="ORF">COR50_15400</name>
</gene>
<keyword evidence="4" id="KW-0798">TonB box</keyword>
<dbReference type="InterPro" id="IPR008969">
    <property type="entry name" value="CarboxyPept-like_regulatory"/>
</dbReference>
<dbReference type="Pfam" id="PF13620">
    <property type="entry name" value="CarboxypepD_reg"/>
    <property type="match status" value="1"/>
</dbReference>
<keyword evidence="7" id="KW-0675">Receptor</keyword>
<evidence type="ECO:0000256" key="2">
    <source>
        <dbReference type="ARBA" id="ARBA00023136"/>
    </source>
</evidence>
<dbReference type="SUPFAM" id="SSF49464">
    <property type="entry name" value="Carboxypeptidase regulatory domain-like"/>
    <property type="match status" value="1"/>
</dbReference>
<evidence type="ECO:0000313" key="7">
    <source>
        <dbReference type="EMBL" id="ATL48436.1"/>
    </source>
</evidence>
<name>A0A291QWT9_9BACT</name>
<dbReference type="InterPro" id="IPR037066">
    <property type="entry name" value="Plug_dom_sf"/>
</dbReference>
<dbReference type="Gene3D" id="2.40.170.20">
    <property type="entry name" value="TonB-dependent receptor, beta-barrel domain"/>
    <property type="match status" value="1"/>
</dbReference>
<dbReference type="InterPro" id="IPR036942">
    <property type="entry name" value="Beta-barrel_TonB_sf"/>
</dbReference>
<dbReference type="EMBL" id="CP023777">
    <property type="protein sequence ID" value="ATL48436.1"/>
    <property type="molecule type" value="Genomic_DNA"/>
</dbReference>
<dbReference type="AlphaFoldDB" id="A0A291QWT9"/>
<dbReference type="Proteomes" id="UP000220133">
    <property type="component" value="Chromosome"/>
</dbReference>
<evidence type="ECO:0000256" key="4">
    <source>
        <dbReference type="RuleBase" id="RU003357"/>
    </source>
</evidence>
<dbReference type="PANTHER" id="PTHR40980">
    <property type="entry name" value="PLUG DOMAIN-CONTAINING PROTEIN"/>
    <property type="match status" value="1"/>
</dbReference>
<dbReference type="InterPro" id="IPR012910">
    <property type="entry name" value="Plug_dom"/>
</dbReference>
<dbReference type="Pfam" id="PF00593">
    <property type="entry name" value="TonB_dep_Rec_b-barrel"/>
    <property type="match status" value="1"/>
</dbReference>
<dbReference type="Pfam" id="PF07715">
    <property type="entry name" value="Plug"/>
    <property type="match status" value="1"/>
</dbReference>
<dbReference type="Gene3D" id="2.170.130.10">
    <property type="entry name" value="TonB-dependent receptor, plug domain"/>
    <property type="match status" value="1"/>
</dbReference>
<accession>A0A291QWT9</accession>
<dbReference type="GO" id="GO:0009279">
    <property type="term" value="C:cell outer membrane"/>
    <property type="evidence" value="ECO:0007669"/>
    <property type="project" value="UniProtKB-SubCell"/>
</dbReference>
<dbReference type="SUPFAM" id="SSF56935">
    <property type="entry name" value="Porins"/>
    <property type="match status" value="1"/>
</dbReference>
<reference evidence="7 8" key="1">
    <citation type="submission" date="2017-10" db="EMBL/GenBank/DDBJ databases">
        <title>Paenichitinophaga pekingensis gen. nov., sp. nov., isolated from activated sludge.</title>
        <authorList>
            <person name="Jin D."/>
            <person name="Kong X."/>
            <person name="Deng Y."/>
            <person name="Bai Z."/>
        </authorList>
    </citation>
    <scope>NUCLEOTIDE SEQUENCE [LARGE SCALE GENOMIC DNA]</scope>
    <source>
        <strain evidence="7 8">13</strain>
    </source>
</reference>
<keyword evidence="2 4" id="KW-0472">Membrane</keyword>
<evidence type="ECO:0000259" key="6">
    <source>
        <dbReference type="Pfam" id="PF07715"/>
    </source>
</evidence>
<dbReference type="OrthoDB" id="9768470at2"/>
<dbReference type="Gene3D" id="2.60.40.1120">
    <property type="entry name" value="Carboxypeptidase-like, regulatory domain"/>
    <property type="match status" value="1"/>
</dbReference>
<comment type="subcellular location">
    <subcellularLocation>
        <location evidence="1 4">Cell outer membrane</location>
    </subcellularLocation>
</comment>
<dbReference type="RefSeq" id="WP_098194810.1">
    <property type="nucleotide sequence ID" value="NZ_CP023777.1"/>
</dbReference>
<feature type="domain" description="TonB-dependent receptor plug" evidence="6">
    <location>
        <begin position="226"/>
        <end position="314"/>
    </location>
</feature>